<feature type="compositionally biased region" description="Low complexity" evidence="8">
    <location>
        <begin position="357"/>
        <end position="372"/>
    </location>
</feature>
<evidence type="ECO:0000256" key="3">
    <source>
        <dbReference type="ARBA" id="ARBA00022679"/>
    </source>
</evidence>
<dbReference type="PANTHER" id="PTHR43289">
    <property type="entry name" value="MITOGEN-ACTIVATED PROTEIN KINASE KINASE KINASE 20-RELATED"/>
    <property type="match status" value="1"/>
</dbReference>
<feature type="binding site" evidence="7">
    <location>
        <position position="42"/>
    </location>
    <ligand>
        <name>ATP</name>
        <dbReference type="ChEBI" id="CHEBI:30616"/>
    </ligand>
</feature>
<dbReference type="Pfam" id="PF00069">
    <property type="entry name" value="Pkinase"/>
    <property type="match status" value="1"/>
</dbReference>
<feature type="compositionally biased region" description="Gly residues" evidence="8">
    <location>
        <begin position="440"/>
        <end position="585"/>
    </location>
</feature>
<keyword evidence="6 7" id="KW-0067">ATP-binding</keyword>
<dbReference type="PANTHER" id="PTHR43289:SF6">
    <property type="entry name" value="SERINE_THREONINE-PROTEIN KINASE NEKL-3"/>
    <property type="match status" value="1"/>
</dbReference>
<dbReference type="GO" id="GO:0004674">
    <property type="term" value="F:protein serine/threonine kinase activity"/>
    <property type="evidence" value="ECO:0007669"/>
    <property type="project" value="UniProtKB-KW"/>
</dbReference>
<evidence type="ECO:0000256" key="6">
    <source>
        <dbReference type="ARBA" id="ARBA00022840"/>
    </source>
</evidence>
<dbReference type="Gene3D" id="1.10.510.10">
    <property type="entry name" value="Transferase(Phosphotransferase) domain 1"/>
    <property type="match status" value="1"/>
</dbReference>
<evidence type="ECO:0000256" key="7">
    <source>
        <dbReference type="PROSITE-ProRule" id="PRU10141"/>
    </source>
</evidence>
<feature type="compositionally biased region" description="Gly residues" evidence="8">
    <location>
        <begin position="613"/>
        <end position="624"/>
    </location>
</feature>
<dbReference type="EMBL" id="SMKP01000075">
    <property type="protein sequence ID" value="TDD18167.1"/>
    <property type="molecule type" value="Genomic_DNA"/>
</dbReference>
<dbReference type="SUPFAM" id="SSF56112">
    <property type="entry name" value="Protein kinase-like (PK-like)"/>
    <property type="match status" value="1"/>
</dbReference>
<feature type="compositionally biased region" description="Gly residues" evidence="8">
    <location>
        <begin position="395"/>
        <end position="432"/>
    </location>
</feature>
<feature type="compositionally biased region" description="Gly residues" evidence="8">
    <location>
        <begin position="315"/>
        <end position="356"/>
    </location>
</feature>
<dbReference type="PROSITE" id="PS00108">
    <property type="entry name" value="PROTEIN_KINASE_ST"/>
    <property type="match status" value="1"/>
</dbReference>
<dbReference type="InterPro" id="IPR000719">
    <property type="entry name" value="Prot_kinase_dom"/>
</dbReference>
<evidence type="ECO:0000313" key="12">
    <source>
        <dbReference type="Proteomes" id="UP000294543"/>
    </source>
</evidence>
<keyword evidence="2 11" id="KW-0723">Serine/threonine-protein kinase</keyword>
<keyword evidence="12" id="KW-1185">Reference proteome</keyword>
<dbReference type="AlphaFoldDB" id="A0A4R4WKX2"/>
<keyword evidence="9" id="KW-0472">Membrane</keyword>
<keyword evidence="4 7" id="KW-0547">Nucleotide-binding</keyword>
<organism evidence="11 12">
    <name type="scientific">Nonomuraea diastatica</name>
    <dbReference type="NCBI Taxonomy" id="1848329"/>
    <lineage>
        <taxon>Bacteria</taxon>
        <taxon>Bacillati</taxon>
        <taxon>Actinomycetota</taxon>
        <taxon>Actinomycetes</taxon>
        <taxon>Streptosporangiales</taxon>
        <taxon>Streptosporangiaceae</taxon>
        <taxon>Nonomuraea</taxon>
    </lineage>
</organism>
<dbReference type="InterPro" id="IPR011009">
    <property type="entry name" value="Kinase-like_dom_sf"/>
</dbReference>
<keyword evidence="9" id="KW-1133">Transmembrane helix</keyword>
<dbReference type="OrthoDB" id="3679634at2"/>
<sequence length="754" mass="74093">MPEQQTRLLAKRYELITPLGRGTMGTVWRARDRALGREVAVKEIRQDPVLTEEQRTELRERMVREGRIASRINHPSVASIHDVIIHDDSPWIIMELIEARSLEQVIDEEGPLPPRLVAEIGVDLLGALRAAHAQGITHRDVKPANVLITESGRVVLTDFGIAKAEGDSRLTKTGMVIGSPGYTAPERARGDYTGPESDIWALGATLYFAVEGRPAYERSTVAETLAALLTESADPPTQAGQLRPVLNGLLNKDYRQRLGAAKAETLLRMVADTPTSEMPVLTAEALMAQEAALPDPFAAQKTPADQAPGRDDQGPGAGGQGPGPGRRGPGNAPGGPGAPQDRGGPGQGPGGHGQGPAGPRHPAPRGAFSGPAAAGGPGQGYTGPSAPGPNAFTGSGPGQGGPDPQGAFGGPGHEQGRSGQGPGGSGAPGQGPGATDPMGGRPGSTGPAPGGGPGRRPGPGGPGGQGPGGPGNGPGGQGPGGPSPGGQGPGGHGTGGQRPGGQGQGGPGPGGQGPSAYGPGGQGPGSQGPGGQGSGGQGPGGHGPGNQGPGGQIPGGQGNGPGGQGPGNQGPGGQGIGPHGAGGPVRGSNAPTVPQSIGRPPQGEQQFGAPGTTAGGAGPQGGAPGTASPESGFDPERTISISRPKGPFPLGPEQGGPPQGQGDEGAFMTARIPKGGSPGQQVYPPTDQEPGSRQQPPPVPQGGGPGGLGTDLFAIAGQPEQRPDGNRNGMLVLMAVAAAAAVVIAILIVALISS</sequence>
<evidence type="ECO:0000256" key="1">
    <source>
        <dbReference type="ARBA" id="ARBA00012513"/>
    </source>
</evidence>
<proteinExistence type="predicted"/>
<dbReference type="RefSeq" id="WP_132512202.1">
    <property type="nucleotide sequence ID" value="NZ_SMKP01000075.1"/>
</dbReference>
<feature type="region of interest" description="Disordered" evidence="8">
    <location>
        <begin position="299"/>
        <end position="721"/>
    </location>
</feature>
<keyword evidence="3" id="KW-0808">Transferase</keyword>
<evidence type="ECO:0000256" key="5">
    <source>
        <dbReference type="ARBA" id="ARBA00022777"/>
    </source>
</evidence>
<protein>
    <recommendedName>
        <fullName evidence="1">non-specific serine/threonine protein kinase</fullName>
        <ecNumber evidence="1">2.7.11.1</ecNumber>
    </recommendedName>
</protein>
<evidence type="ECO:0000256" key="8">
    <source>
        <dbReference type="SAM" id="MobiDB-lite"/>
    </source>
</evidence>
<feature type="domain" description="Protein kinase" evidence="10">
    <location>
        <begin position="13"/>
        <end position="281"/>
    </location>
</feature>
<dbReference type="Proteomes" id="UP000294543">
    <property type="component" value="Unassembled WGS sequence"/>
</dbReference>
<reference evidence="11 12" key="1">
    <citation type="submission" date="2019-03" db="EMBL/GenBank/DDBJ databases">
        <title>Draft genome sequences of novel Actinobacteria.</title>
        <authorList>
            <person name="Sahin N."/>
            <person name="Ay H."/>
            <person name="Saygin H."/>
        </authorList>
    </citation>
    <scope>NUCLEOTIDE SEQUENCE [LARGE SCALE GENOMIC DNA]</scope>
    <source>
        <strain evidence="11 12">KC712</strain>
    </source>
</reference>
<dbReference type="EC" id="2.7.11.1" evidence="1"/>
<dbReference type="PROSITE" id="PS00107">
    <property type="entry name" value="PROTEIN_KINASE_ATP"/>
    <property type="match status" value="1"/>
</dbReference>
<evidence type="ECO:0000259" key="10">
    <source>
        <dbReference type="PROSITE" id="PS50011"/>
    </source>
</evidence>
<dbReference type="SMART" id="SM00220">
    <property type="entry name" value="S_TKc"/>
    <property type="match status" value="1"/>
</dbReference>
<dbReference type="GO" id="GO:0005524">
    <property type="term" value="F:ATP binding"/>
    <property type="evidence" value="ECO:0007669"/>
    <property type="project" value="UniProtKB-UniRule"/>
</dbReference>
<evidence type="ECO:0000256" key="9">
    <source>
        <dbReference type="SAM" id="Phobius"/>
    </source>
</evidence>
<dbReference type="PROSITE" id="PS50011">
    <property type="entry name" value="PROTEIN_KINASE_DOM"/>
    <property type="match status" value="1"/>
</dbReference>
<accession>A0A4R4WKX2</accession>
<dbReference type="CDD" id="cd14014">
    <property type="entry name" value="STKc_PknB_like"/>
    <property type="match status" value="1"/>
</dbReference>
<evidence type="ECO:0000313" key="11">
    <source>
        <dbReference type="EMBL" id="TDD18167.1"/>
    </source>
</evidence>
<gene>
    <name evidence="11" type="ORF">E1294_25360</name>
</gene>
<evidence type="ECO:0000256" key="4">
    <source>
        <dbReference type="ARBA" id="ARBA00022741"/>
    </source>
</evidence>
<feature type="compositionally biased region" description="Gly residues" evidence="8">
    <location>
        <begin position="653"/>
        <end position="663"/>
    </location>
</feature>
<evidence type="ECO:0000256" key="2">
    <source>
        <dbReference type="ARBA" id="ARBA00022527"/>
    </source>
</evidence>
<dbReference type="InterPro" id="IPR017441">
    <property type="entry name" value="Protein_kinase_ATP_BS"/>
</dbReference>
<comment type="caution">
    <text evidence="11">The sequence shown here is derived from an EMBL/GenBank/DDBJ whole genome shotgun (WGS) entry which is preliminary data.</text>
</comment>
<dbReference type="Gene3D" id="3.30.200.20">
    <property type="entry name" value="Phosphorylase Kinase, domain 1"/>
    <property type="match status" value="1"/>
</dbReference>
<dbReference type="InterPro" id="IPR008271">
    <property type="entry name" value="Ser/Thr_kinase_AS"/>
</dbReference>
<name>A0A4R4WKX2_9ACTN</name>
<keyword evidence="9" id="KW-0812">Transmembrane</keyword>
<feature type="transmembrane region" description="Helical" evidence="9">
    <location>
        <begin position="730"/>
        <end position="752"/>
    </location>
</feature>
<keyword evidence="5 11" id="KW-0418">Kinase</keyword>